<reference evidence="3" key="1">
    <citation type="submission" date="2016-05" db="EMBL/GenBank/DDBJ databases">
        <title>Comparative genomics of biotechnologically important yeasts.</title>
        <authorList>
            <consortium name="DOE Joint Genome Institute"/>
            <person name="Riley R."/>
            <person name="Haridas S."/>
            <person name="Wolfe K.H."/>
            <person name="Lopes M.R."/>
            <person name="Hittinger C.T."/>
            <person name="Goker M."/>
            <person name="Salamov A."/>
            <person name="Wisecaver J."/>
            <person name="Long T.M."/>
            <person name="Aerts A.L."/>
            <person name="Barry K."/>
            <person name="Choi C."/>
            <person name="Clum A."/>
            <person name="Coughlan A.Y."/>
            <person name="Deshpande S."/>
            <person name="Douglass A.P."/>
            <person name="Hanson S.J."/>
            <person name="Klenk H.-P."/>
            <person name="Labutti K."/>
            <person name="Lapidus A."/>
            <person name="Lindquist E."/>
            <person name="Lipzen A."/>
            <person name="Meier-Kolthoff J.P."/>
            <person name="Ohm R.A."/>
            <person name="Otillar R.P."/>
            <person name="Pangilinan J."/>
            <person name="Peng Y."/>
            <person name="Rokas A."/>
            <person name="Rosa C.A."/>
            <person name="Scheuner C."/>
            <person name="Sibirny A.A."/>
            <person name="Slot J.C."/>
            <person name="Stielow J.B."/>
            <person name="Sun H."/>
            <person name="Kurtzman C.P."/>
            <person name="Blackwell M."/>
            <person name="Grigoriev I.V."/>
            <person name="Jeffries T.W."/>
        </authorList>
    </citation>
    <scope>NUCLEOTIDE SEQUENCE [LARGE SCALE GENOMIC DNA]</scope>
    <source>
        <strain evidence="3">NRRL Y-2460</strain>
    </source>
</reference>
<feature type="compositionally biased region" description="Low complexity" evidence="1">
    <location>
        <begin position="7"/>
        <end position="27"/>
    </location>
</feature>
<feature type="compositionally biased region" description="Low complexity" evidence="1">
    <location>
        <begin position="100"/>
        <end position="139"/>
    </location>
</feature>
<gene>
    <name evidence="2" type="ORF">PACTADRAFT_50663</name>
</gene>
<feature type="compositionally biased region" description="Polar residues" evidence="1">
    <location>
        <begin position="206"/>
        <end position="219"/>
    </location>
</feature>
<feature type="compositionally biased region" description="Basic residues" evidence="1">
    <location>
        <begin position="180"/>
        <end position="191"/>
    </location>
</feature>
<name>A0A1E4TSS3_PACTA</name>
<sequence length="273" mass="29291">MSDFESDSNNNHIHNNTNINNSSGNFSPITGNSPFSDADWNNSSYFSPPNGNNNSSMMKWGKTTNNDEFQSSPSLFIDGVANRTGSHDFLNNASYSSLNSSVFNENPPSSSLNTGGSYNNNNNSNSSTLATPSSPLASPIFSATTTLKRSGSHTRPISTTKVMNGKTGKVGYSGQISKPSHSHLHHHRHHSNGNVDDSSRQDMLKRTTSGSNNTISSDASPEALNLSVGTMKNTGNDKLVDDLNMVDFATVNPVAVENLNSTLDDLWLNNNGN</sequence>
<feature type="region of interest" description="Disordered" evidence="1">
    <location>
        <begin position="1"/>
        <end position="30"/>
    </location>
</feature>
<evidence type="ECO:0000313" key="2">
    <source>
        <dbReference type="EMBL" id="ODV94801.1"/>
    </source>
</evidence>
<feature type="compositionally biased region" description="Polar residues" evidence="1">
    <location>
        <begin position="141"/>
        <end position="162"/>
    </location>
</feature>
<keyword evidence="3" id="KW-1185">Reference proteome</keyword>
<evidence type="ECO:0000313" key="3">
    <source>
        <dbReference type="Proteomes" id="UP000094236"/>
    </source>
</evidence>
<dbReference type="Proteomes" id="UP000094236">
    <property type="component" value="Unassembled WGS sequence"/>
</dbReference>
<protein>
    <submittedName>
        <fullName evidence="2">Uncharacterized protein</fullName>
    </submittedName>
</protein>
<accession>A0A1E4TSS3</accession>
<evidence type="ECO:0000256" key="1">
    <source>
        <dbReference type="SAM" id="MobiDB-lite"/>
    </source>
</evidence>
<dbReference type="AlphaFoldDB" id="A0A1E4TSS3"/>
<feature type="region of interest" description="Disordered" evidence="1">
    <location>
        <begin position="100"/>
        <end position="221"/>
    </location>
</feature>
<organism evidence="2 3">
    <name type="scientific">Pachysolen tannophilus NRRL Y-2460</name>
    <dbReference type="NCBI Taxonomy" id="669874"/>
    <lineage>
        <taxon>Eukaryota</taxon>
        <taxon>Fungi</taxon>
        <taxon>Dikarya</taxon>
        <taxon>Ascomycota</taxon>
        <taxon>Saccharomycotina</taxon>
        <taxon>Pichiomycetes</taxon>
        <taxon>Pachysolenaceae</taxon>
        <taxon>Pachysolen</taxon>
    </lineage>
</organism>
<proteinExistence type="predicted"/>
<dbReference type="EMBL" id="KV454015">
    <property type="protein sequence ID" value="ODV94801.1"/>
    <property type="molecule type" value="Genomic_DNA"/>
</dbReference>